<sequence length="377" mass="41405">MPPQSLPVIDAPTILRAEAATANVAPKPDPKHNNNLIAVRVLGFLLQDFWQHNAHSFGLIPYRRLCQEITSCLRVQDVVVGSEDEAKKQNDKLYNLGLLYRNRMMRVFRSNISPLAATLEHPSPPSFEQFNERIIASMETPKSTSDARKHLYGSLAIVQALLRDGYRCMLTGVFDYYSCKEFPELRTLATASGAKRGILKCAHIFSDSVNKEDYAASATDILTMFGLEATYKEGSLIGDNVNQHSNLITMLDGIYTLFNRLNSDPEFFAVVNAPPRRVTFAVDPDVAAACKAQGKDAPRLPSPALLAVRAACSRVAHMAGAVEQADQIVRELEDISVLAEDGSTADLFTSRLLQLLPRTSIRGGAPVTDDDSQNQGV</sequence>
<organism evidence="1 2">
    <name type="scientific">Favolaschia claudopus</name>
    <dbReference type="NCBI Taxonomy" id="2862362"/>
    <lineage>
        <taxon>Eukaryota</taxon>
        <taxon>Fungi</taxon>
        <taxon>Dikarya</taxon>
        <taxon>Basidiomycota</taxon>
        <taxon>Agaricomycotina</taxon>
        <taxon>Agaricomycetes</taxon>
        <taxon>Agaricomycetidae</taxon>
        <taxon>Agaricales</taxon>
        <taxon>Marasmiineae</taxon>
        <taxon>Mycenaceae</taxon>
        <taxon>Favolaschia</taxon>
    </lineage>
</organism>
<comment type="caution">
    <text evidence="1">The sequence shown here is derived from an EMBL/GenBank/DDBJ whole genome shotgun (WGS) entry which is preliminary data.</text>
</comment>
<proteinExistence type="predicted"/>
<keyword evidence="2" id="KW-1185">Reference proteome</keyword>
<accession>A0AAW0D9X7</accession>
<protein>
    <recommendedName>
        <fullName evidence="3">HNH nuclease domain-containing protein</fullName>
    </recommendedName>
</protein>
<evidence type="ECO:0000313" key="1">
    <source>
        <dbReference type="EMBL" id="KAK7048118.1"/>
    </source>
</evidence>
<dbReference type="Proteomes" id="UP001362999">
    <property type="component" value="Unassembled WGS sequence"/>
</dbReference>
<evidence type="ECO:0000313" key="2">
    <source>
        <dbReference type="Proteomes" id="UP001362999"/>
    </source>
</evidence>
<name>A0AAW0D9X7_9AGAR</name>
<dbReference type="EMBL" id="JAWWNJ010000009">
    <property type="protein sequence ID" value="KAK7048118.1"/>
    <property type="molecule type" value="Genomic_DNA"/>
</dbReference>
<reference evidence="1 2" key="1">
    <citation type="journal article" date="2024" name="J Genomics">
        <title>Draft genome sequencing and assembly of Favolaschia claudopus CIRM-BRFM 2984 isolated from oak limbs.</title>
        <authorList>
            <person name="Navarro D."/>
            <person name="Drula E."/>
            <person name="Chaduli D."/>
            <person name="Cazenave R."/>
            <person name="Ahrendt S."/>
            <person name="Wang J."/>
            <person name="Lipzen A."/>
            <person name="Daum C."/>
            <person name="Barry K."/>
            <person name="Grigoriev I.V."/>
            <person name="Favel A."/>
            <person name="Rosso M.N."/>
            <person name="Martin F."/>
        </authorList>
    </citation>
    <scope>NUCLEOTIDE SEQUENCE [LARGE SCALE GENOMIC DNA]</scope>
    <source>
        <strain evidence="1 2">CIRM-BRFM 2984</strain>
    </source>
</reference>
<evidence type="ECO:0008006" key="3">
    <source>
        <dbReference type="Google" id="ProtNLM"/>
    </source>
</evidence>
<gene>
    <name evidence="1" type="ORF">R3P38DRAFT_3307066</name>
</gene>
<dbReference type="AlphaFoldDB" id="A0AAW0D9X7"/>